<comment type="caution">
    <text evidence="1">The sequence shown here is derived from an EMBL/GenBank/DDBJ whole genome shotgun (WGS) entry which is preliminary data.</text>
</comment>
<gene>
    <name evidence="1" type="ORF">BKK51_09460</name>
</gene>
<dbReference type="AlphaFoldDB" id="A0A1V3IPR4"/>
<sequence>MSIFNINLETCTPDNYRAVYDYLKSKQQTPDELFMSLSMKEIDYLTVNDGLIPENKGFNSLNMQEERQFILDAYPDPSTIKKAIMLTPRAINTAYLAPWYQNGAFDNSPKPPKNERIAVLPFYSEFTDGQTLIFFFGTTEEKGLAAIDPYSGEKIYPKPVQRLTPLLCYLNHTNIIEIMESKGDARNSLFWNIKRASLLVELNSENAKRWQNANKAGLSELFVAWNRLDSYKKDHPAIYPFIQKALMNTRLTSFSLDRFSPVVMATQIMIGIQKYQAELDRQRQESKDAAEDEQKIKEFETYRIKAQIVKNAIDEYRQFDEQCYTTYRNQLAAKEAELNAILKQNDIAGEVSRIEVLPPMTKPTLKVLEEPFSWKDLD</sequence>
<evidence type="ECO:0000313" key="2">
    <source>
        <dbReference type="Proteomes" id="UP000188728"/>
    </source>
</evidence>
<name>A0A1V3IPR4_9PAST</name>
<dbReference type="Proteomes" id="UP000188728">
    <property type="component" value="Unassembled WGS sequence"/>
</dbReference>
<dbReference type="EMBL" id="MLHK01000056">
    <property type="protein sequence ID" value="OOF44227.1"/>
    <property type="molecule type" value="Genomic_DNA"/>
</dbReference>
<accession>A0A1V3IPR4</accession>
<proteinExistence type="predicted"/>
<protein>
    <submittedName>
        <fullName evidence="1">Uncharacterized protein</fullName>
    </submittedName>
</protein>
<dbReference type="RefSeq" id="WP_077474416.1">
    <property type="nucleotide sequence ID" value="NZ_MLHK01000056.1"/>
</dbReference>
<evidence type="ECO:0000313" key="1">
    <source>
        <dbReference type="EMBL" id="OOF44227.1"/>
    </source>
</evidence>
<organism evidence="1 2">
    <name type="scientific">Rodentibacter trehalosifermentans</name>
    <dbReference type="NCBI Taxonomy" id="1908263"/>
    <lineage>
        <taxon>Bacteria</taxon>
        <taxon>Pseudomonadati</taxon>
        <taxon>Pseudomonadota</taxon>
        <taxon>Gammaproteobacteria</taxon>
        <taxon>Pasteurellales</taxon>
        <taxon>Pasteurellaceae</taxon>
        <taxon>Rodentibacter</taxon>
    </lineage>
</organism>
<reference evidence="1 2" key="1">
    <citation type="submission" date="2016-10" db="EMBL/GenBank/DDBJ databases">
        <title>Rodentibacter gen. nov. and new species.</title>
        <authorList>
            <person name="Christensen H."/>
        </authorList>
    </citation>
    <scope>NUCLEOTIDE SEQUENCE [LARGE SCALE GENOMIC DNA]</scope>
    <source>
        <strain evidence="1 2">H1983213011</strain>
    </source>
</reference>